<protein>
    <recommendedName>
        <fullName evidence="3">SsrA-binding protein</fullName>
    </recommendedName>
    <alternativeName>
        <fullName evidence="3">Small protein B</fullName>
    </alternativeName>
</protein>
<sequence>MSDNTIASNRKARHDYFIQDTLEVGIVLVGTEVKSLRQGKANLKDSYASISGGEVFVEGMHISPYEQGNIFNVDPMRKRKLLLNRNEIRKLERELTIKGNTLVPLKLYLKNGRVKMELAVAKGKKLYDKRDTLAKKDADRKIQQALKERY</sequence>
<name>A0A379DAM7_9FIRM</name>
<dbReference type="GO" id="GO:0003723">
    <property type="term" value="F:RNA binding"/>
    <property type="evidence" value="ECO:0007669"/>
    <property type="project" value="UniProtKB-UniRule"/>
</dbReference>
<organism evidence="4 5">
    <name type="scientific">Peptoniphilus indolicus</name>
    <dbReference type="NCBI Taxonomy" id="33030"/>
    <lineage>
        <taxon>Bacteria</taxon>
        <taxon>Bacillati</taxon>
        <taxon>Bacillota</taxon>
        <taxon>Tissierellia</taxon>
        <taxon>Tissierellales</taxon>
        <taxon>Peptoniphilaceae</taxon>
        <taxon>Peptoniphilus</taxon>
    </lineage>
</organism>
<comment type="subcellular location">
    <subcellularLocation>
        <location evidence="3">Cytoplasm</location>
    </subcellularLocation>
    <text evidence="3">The tmRNA-SmpB complex associates with stalled 70S ribosomes.</text>
</comment>
<reference evidence="4 5" key="1">
    <citation type="submission" date="2018-06" db="EMBL/GenBank/DDBJ databases">
        <authorList>
            <consortium name="Pathogen Informatics"/>
            <person name="Doyle S."/>
        </authorList>
    </citation>
    <scope>NUCLEOTIDE SEQUENCE [LARGE SCALE GENOMIC DNA]</scope>
    <source>
        <strain evidence="4 5">NCTC11088</strain>
    </source>
</reference>
<dbReference type="InterPro" id="IPR023620">
    <property type="entry name" value="SmpB"/>
</dbReference>
<dbReference type="Pfam" id="PF01668">
    <property type="entry name" value="SmpB"/>
    <property type="match status" value="1"/>
</dbReference>
<proteinExistence type="inferred from homology"/>
<dbReference type="PANTHER" id="PTHR30308">
    <property type="entry name" value="TMRNA-BINDING COMPONENT OF TRANS-TRANSLATION TAGGING COMPLEX"/>
    <property type="match status" value="1"/>
</dbReference>
<dbReference type="GO" id="GO:0070929">
    <property type="term" value="P:trans-translation"/>
    <property type="evidence" value="ECO:0007669"/>
    <property type="project" value="UniProtKB-UniRule"/>
</dbReference>
<dbReference type="HAMAP" id="MF_00023">
    <property type="entry name" value="SmpB"/>
    <property type="match status" value="1"/>
</dbReference>
<keyword evidence="1 3" id="KW-0963">Cytoplasm</keyword>
<evidence type="ECO:0000256" key="1">
    <source>
        <dbReference type="ARBA" id="ARBA00022490"/>
    </source>
</evidence>
<dbReference type="NCBIfam" id="NF003843">
    <property type="entry name" value="PRK05422.1"/>
    <property type="match status" value="1"/>
</dbReference>
<dbReference type="Proteomes" id="UP000254777">
    <property type="component" value="Unassembled WGS sequence"/>
</dbReference>
<dbReference type="RefSeq" id="WP_004820623.1">
    <property type="nucleotide sequence ID" value="NZ_UGTH01000001.1"/>
</dbReference>
<dbReference type="SUPFAM" id="SSF74982">
    <property type="entry name" value="Small protein B (SmpB)"/>
    <property type="match status" value="1"/>
</dbReference>
<evidence type="ECO:0000313" key="4">
    <source>
        <dbReference type="EMBL" id="SUB75066.1"/>
    </source>
</evidence>
<evidence type="ECO:0000256" key="2">
    <source>
        <dbReference type="ARBA" id="ARBA00022884"/>
    </source>
</evidence>
<dbReference type="InterPro" id="IPR000037">
    <property type="entry name" value="SsrA-bd_prot"/>
</dbReference>
<dbReference type="PANTHER" id="PTHR30308:SF2">
    <property type="entry name" value="SSRA-BINDING PROTEIN"/>
    <property type="match status" value="1"/>
</dbReference>
<evidence type="ECO:0000256" key="3">
    <source>
        <dbReference type="HAMAP-Rule" id="MF_00023"/>
    </source>
</evidence>
<keyword evidence="2 3" id="KW-0694">RNA-binding</keyword>
<dbReference type="AlphaFoldDB" id="A0A379DAM7"/>
<evidence type="ECO:0000313" key="5">
    <source>
        <dbReference type="Proteomes" id="UP000254777"/>
    </source>
</evidence>
<dbReference type="Gene3D" id="2.40.280.10">
    <property type="match status" value="1"/>
</dbReference>
<dbReference type="GO" id="GO:0070930">
    <property type="term" value="P:trans-translation-dependent protein tagging"/>
    <property type="evidence" value="ECO:0007669"/>
    <property type="project" value="TreeGrafter"/>
</dbReference>
<dbReference type="EMBL" id="UGTH01000001">
    <property type="protein sequence ID" value="SUB75066.1"/>
    <property type="molecule type" value="Genomic_DNA"/>
</dbReference>
<dbReference type="NCBIfam" id="TIGR00086">
    <property type="entry name" value="smpB"/>
    <property type="match status" value="1"/>
</dbReference>
<dbReference type="CDD" id="cd09294">
    <property type="entry name" value="SmpB"/>
    <property type="match status" value="1"/>
</dbReference>
<accession>A0A379DAM7</accession>
<dbReference type="GO" id="GO:0005829">
    <property type="term" value="C:cytosol"/>
    <property type="evidence" value="ECO:0007669"/>
    <property type="project" value="TreeGrafter"/>
</dbReference>
<gene>
    <name evidence="3 4" type="primary">smpB</name>
    <name evidence="4" type="ORF">NCTC11088_00829</name>
</gene>
<comment type="function">
    <text evidence="3">Required for rescue of stalled ribosomes mediated by trans-translation. Binds to transfer-messenger RNA (tmRNA), required for stable association of tmRNA with ribosomes. tmRNA and SmpB together mimic tRNA shape, replacing the anticodon stem-loop with SmpB. tmRNA is encoded by the ssrA gene; the 2 termini fold to resemble tRNA(Ala) and it encodes a 'tag peptide', a short internal open reading frame. During trans-translation Ala-aminoacylated tmRNA acts like a tRNA, entering the A-site of stalled ribosomes, displacing the stalled mRNA. The ribosome then switches to translate the ORF on the tmRNA; the nascent peptide is terminated with the 'tag peptide' encoded by the tmRNA and targeted for degradation. The ribosome is freed to recommence translation, which seems to be the essential function of trans-translation.</text>
</comment>
<comment type="similarity">
    <text evidence="3">Belongs to the SmpB family.</text>
</comment>